<comment type="subcellular location">
    <subcellularLocation>
        <location evidence="1">Mitochondrion membrane</location>
        <topology evidence="1">Multi-pass membrane protein</topology>
    </subcellularLocation>
</comment>
<protein>
    <submittedName>
        <fullName evidence="7">Transmembrane protein 126A</fullName>
    </submittedName>
</protein>
<dbReference type="Pfam" id="PF07114">
    <property type="entry name" value="TMEM126"/>
    <property type="match status" value="1"/>
</dbReference>
<evidence type="ECO:0000256" key="3">
    <source>
        <dbReference type="ARBA" id="ARBA00022989"/>
    </source>
</evidence>
<dbReference type="GeneID" id="114595593"/>
<organism evidence="7 8">
    <name type="scientific">Podarcis muralis</name>
    <name type="common">Wall lizard</name>
    <name type="synonym">Lacerta muralis</name>
    <dbReference type="NCBI Taxonomy" id="64176"/>
    <lineage>
        <taxon>Eukaryota</taxon>
        <taxon>Metazoa</taxon>
        <taxon>Chordata</taxon>
        <taxon>Craniata</taxon>
        <taxon>Vertebrata</taxon>
        <taxon>Euteleostomi</taxon>
        <taxon>Lepidosauria</taxon>
        <taxon>Squamata</taxon>
        <taxon>Bifurcata</taxon>
        <taxon>Unidentata</taxon>
        <taxon>Episquamata</taxon>
        <taxon>Laterata</taxon>
        <taxon>Lacertibaenia</taxon>
        <taxon>Lacertidae</taxon>
        <taxon>Podarcis</taxon>
    </lineage>
</organism>
<evidence type="ECO:0000256" key="5">
    <source>
        <dbReference type="ARBA" id="ARBA00023136"/>
    </source>
</evidence>
<evidence type="ECO:0000313" key="7">
    <source>
        <dbReference type="Ensembl" id="ENSPMRP00000003083.1"/>
    </source>
</evidence>
<dbReference type="KEGG" id="pmua:114595593"/>
<keyword evidence="8" id="KW-1185">Reference proteome</keyword>
<evidence type="ECO:0000256" key="1">
    <source>
        <dbReference type="ARBA" id="ARBA00004225"/>
    </source>
</evidence>
<keyword evidence="5 6" id="KW-0472">Membrane</keyword>
<accession>A0A670HTP9</accession>
<dbReference type="GO" id="GO:0031966">
    <property type="term" value="C:mitochondrial membrane"/>
    <property type="evidence" value="ECO:0007669"/>
    <property type="project" value="UniProtKB-SubCell"/>
</dbReference>
<evidence type="ECO:0000256" key="2">
    <source>
        <dbReference type="ARBA" id="ARBA00022692"/>
    </source>
</evidence>
<feature type="transmembrane region" description="Helical" evidence="6">
    <location>
        <begin position="55"/>
        <end position="77"/>
    </location>
</feature>
<dbReference type="OMA" id="GDLHCET"/>
<keyword evidence="4" id="KW-0496">Mitochondrion</keyword>
<feature type="transmembrane region" description="Helical" evidence="6">
    <location>
        <begin position="89"/>
        <end position="107"/>
    </location>
</feature>
<dbReference type="Proteomes" id="UP000472272">
    <property type="component" value="Chromosome 4"/>
</dbReference>
<dbReference type="Ensembl" id="ENSPMRT00000003308.1">
    <property type="protein sequence ID" value="ENSPMRP00000003083.1"/>
    <property type="gene ID" value="ENSPMRG00000002199.1"/>
</dbReference>
<dbReference type="OrthoDB" id="6234762at2759"/>
<dbReference type="PANTHER" id="PTHR16296:SF2">
    <property type="entry name" value="TRANSMEMBRANE PROTEIN 126A"/>
    <property type="match status" value="1"/>
</dbReference>
<reference evidence="7" key="3">
    <citation type="submission" date="2025-09" db="UniProtKB">
        <authorList>
            <consortium name="Ensembl"/>
        </authorList>
    </citation>
    <scope>IDENTIFICATION</scope>
</reference>
<reference evidence="7" key="2">
    <citation type="submission" date="2025-08" db="UniProtKB">
        <authorList>
            <consortium name="Ensembl"/>
        </authorList>
    </citation>
    <scope>IDENTIFICATION</scope>
</reference>
<dbReference type="AlphaFoldDB" id="A0A670HTP9"/>
<dbReference type="InterPro" id="IPR009801">
    <property type="entry name" value="TMEM126"/>
</dbReference>
<evidence type="ECO:0000256" key="6">
    <source>
        <dbReference type="SAM" id="Phobius"/>
    </source>
</evidence>
<keyword evidence="2 6" id="KW-0812">Transmembrane</keyword>
<feature type="transmembrane region" description="Helical" evidence="6">
    <location>
        <begin position="127"/>
        <end position="147"/>
    </location>
</feature>
<evidence type="ECO:0000313" key="8">
    <source>
        <dbReference type="Proteomes" id="UP000472272"/>
    </source>
</evidence>
<dbReference type="PANTHER" id="PTHR16296">
    <property type="entry name" value="UNCHARACTERIZED HYPOTHALAMUS PROTEIN HT007"/>
    <property type="match status" value="1"/>
</dbReference>
<reference evidence="7 8" key="1">
    <citation type="journal article" date="2019" name="Proc. Natl. Acad. Sci. U.S.A.">
        <title>Regulatory changes in pterin and carotenoid genes underlie balanced color polymorphisms in the wall lizard.</title>
        <authorList>
            <person name="Andrade P."/>
            <person name="Pinho C."/>
            <person name="Perez I de Lanuza G."/>
            <person name="Afonso S."/>
            <person name="Brejcha J."/>
            <person name="Rubin C.J."/>
            <person name="Wallerman O."/>
            <person name="Pereira P."/>
            <person name="Sabatino S.J."/>
            <person name="Bellati A."/>
            <person name="Pellitteri-Rosa D."/>
            <person name="Bosakova Z."/>
            <person name="Bunikis I."/>
            <person name="Carretero M.A."/>
            <person name="Feiner N."/>
            <person name="Marsik P."/>
            <person name="Pauperio F."/>
            <person name="Salvi D."/>
            <person name="Soler L."/>
            <person name="While G.M."/>
            <person name="Uller T."/>
            <person name="Font E."/>
            <person name="Andersson L."/>
            <person name="Carneiro M."/>
        </authorList>
    </citation>
    <scope>NUCLEOTIDE SEQUENCE</scope>
</reference>
<gene>
    <name evidence="7" type="primary">LOC114595593</name>
</gene>
<keyword evidence="3 6" id="KW-1133">Transmembrane helix</keyword>
<dbReference type="RefSeq" id="XP_028581828.1">
    <property type="nucleotide sequence ID" value="XM_028725995.1"/>
</dbReference>
<evidence type="ECO:0000256" key="4">
    <source>
        <dbReference type="ARBA" id="ARBA00023128"/>
    </source>
</evidence>
<sequence length="225" mass="24939">MYGCGFPAALCAPGTKMAGELIEPTSEKKVHIASRDISEILKERFERLSAADQSFFQSGSMFLALNGSLCGLVANSLFRRVLNITQARIVSALPMAVLPFITTVVTYECLINRPLMEGDLNCATCAWIRGGVIGGVIGWFYPIFLALPLNAALATRYLTTPMPGQENMLRYWMMVCKPVYKKMKFAAILQIAFGAYLTSKSHEIYIKMLQLPQPGEDPKEIKDKI</sequence>
<name>A0A670HTP9_PODMU</name>
<dbReference type="GeneTree" id="ENSGT00520000055616"/>
<proteinExistence type="predicted"/>
<dbReference type="GO" id="GO:0032981">
    <property type="term" value="P:mitochondrial respiratory chain complex I assembly"/>
    <property type="evidence" value="ECO:0007669"/>
    <property type="project" value="TreeGrafter"/>
</dbReference>